<evidence type="ECO:0000313" key="2">
    <source>
        <dbReference type="EMBL" id="MBU5491296.1"/>
    </source>
</evidence>
<feature type="domain" description="Ig-like" evidence="1">
    <location>
        <begin position="984"/>
        <end position="1061"/>
    </location>
</feature>
<accession>A0ABS6EUE7</accession>
<comment type="caution">
    <text evidence="2">The sequence shown here is derived from an EMBL/GenBank/DDBJ whole genome shotgun (WGS) entry which is preliminary data.</text>
</comment>
<dbReference type="Proteomes" id="UP000783588">
    <property type="component" value="Unassembled WGS sequence"/>
</dbReference>
<evidence type="ECO:0000313" key="3">
    <source>
        <dbReference type="Proteomes" id="UP000783588"/>
    </source>
</evidence>
<dbReference type="RefSeq" id="WP_216471009.1">
    <property type="nucleotide sequence ID" value="NZ_JAHLQI010000007.1"/>
</dbReference>
<reference evidence="2 3" key="1">
    <citation type="submission" date="2021-06" db="EMBL/GenBank/DDBJ databases">
        <authorList>
            <person name="Sun Q."/>
            <person name="Li D."/>
        </authorList>
    </citation>
    <scope>NUCLEOTIDE SEQUENCE [LARGE SCALE GENOMIC DNA]</scope>
    <source>
        <strain evidence="2 3">MSJd-7</strain>
    </source>
</reference>
<protein>
    <recommendedName>
        <fullName evidence="1">Ig-like domain-containing protein</fullName>
    </recommendedName>
</protein>
<gene>
    <name evidence="2" type="ORF">KQI75_11825</name>
</gene>
<name>A0ABS6EUE7_9FIRM</name>
<dbReference type="PROSITE" id="PS50835">
    <property type="entry name" value="IG_LIKE"/>
    <property type="match status" value="1"/>
</dbReference>
<keyword evidence="3" id="KW-1185">Reference proteome</keyword>
<proteinExistence type="predicted"/>
<organism evidence="2 3">
    <name type="scientific">Butyricicoccus intestinisimiae</name>
    <dbReference type="NCBI Taxonomy" id="2841509"/>
    <lineage>
        <taxon>Bacteria</taxon>
        <taxon>Bacillati</taxon>
        <taxon>Bacillota</taxon>
        <taxon>Clostridia</taxon>
        <taxon>Eubacteriales</taxon>
        <taxon>Butyricicoccaceae</taxon>
        <taxon>Butyricicoccus</taxon>
    </lineage>
</organism>
<evidence type="ECO:0000259" key="1">
    <source>
        <dbReference type="PROSITE" id="PS50835"/>
    </source>
</evidence>
<sequence length="1061" mass="119556">MMRSRLVFDANYNVQEPVLVLCKQSGNKICRLPAADITFKDSMQNDSELSCTVSKYNNGELFAHWDDIKDFRLIWVKEWNTWLSMEVKTEEDDGTVKAITAANAGKVELSNILLFDVEINTEDDIARDDYEPTVVYNPDKKNASLLHRIFEKAPHYKILYVDDSLKNIQRTFSFDDKSIYDALDAIAEEIHCYVEISLETNSSGTIDRNISLYDLESYCPKCGHREDYFSVCPKCGNTDIKQGYGEDTTIFISADNVASDLTYSSDTGSVKNCFRLEGGDDLMTAVIRSCNPNGSSYIYYFSEDDKADMSPALVKALDDYDALYQKYQNEYAYKPDTEITSQYNTLVEKYRTDTNGYKTIPATITGFPELMNYYYDTIDFELYLRHSMMPSPKPADTTAQEQVTTLPSTPLSPVAVSSLKKASETTISSMVLDRAKLFIDPRYQTRIGSSSYDDSTHTWTGTFIVTNYSNEEDTATSNNISVSISDDNETYIKQRLDSVLSRKIADSNDIVSLFKQTTAEFTQTIKKYGLTSLKDFYDCCNACIDLLIQQGIADESNSLYKDLYVPYHEKLTALESEIKTRESEIAIVAGTKSTDGSVIVDGMETILETERLNIQNALNFKKNLGDDLWNELYIYRREDKYSNTNYISDGLDNAQLVANALEFIKTATKEIYRSATLQHSITATLSNLLTIPEFAPIVDKFQVGNWMRARVDNKINRLRLIDYEIKFSSIKQLDVTFSDVEKIVGGYSDLQSVIEKSSSMATSYDSVSRQAGHGQQSSNKLDTWVNDGLTLTNMKIVNDSQNQNLQITDSGMLLREYDPMTDTYADKQVKIINHGLYYTNDGWKTSKAGIGTFYYTDPKTNEIVEAYGLIADTVTGNIILSKDVGIYNSNNSIQLDSDGFTLTANKESGKAPDKIFKIQRKDINADGKETTTPLLYLDDEGELVLNGSVKIGSSDKNSSLGDITDKIDNIQNSKMYRVETVVVGSTIFNTRDQTAQIECHVYSWDTDITDTLDASGFNWHRYSGDTDSDTDWDSHHQGMKTITVSTEDVYQTASFSCDVTI</sequence>
<dbReference type="InterPro" id="IPR007110">
    <property type="entry name" value="Ig-like_dom"/>
</dbReference>
<dbReference type="EMBL" id="JAHLQI010000007">
    <property type="protein sequence ID" value="MBU5491296.1"/>
    <property type="molecule type" value="Genomic_DNA"/>
</dbReference>